<dbReference type="EMBL" id="CP128399">
    <property type="protein sequence ID" value="WJW65879.1"/>
    <property type="molecule type" value="Genomic_DNA"/>
</dbReference>
<protein>
    <submittedName>
        <fullName evidence="2">Uncharacterized protein</fullName>
    </submittedName>
</protein>
<proteinExistence type="predicted"/>
<gene>
    <name evidence="2" type="ORF">HXX08_11575</name>
    <name evidence="3" type="ORF">OZ401_001658</name>
</gene>
<dbReference type="Proteomes" id="UP001431572">
    <property type="component" value="Chromosome 1"/>
</dbReference>
<evidence type="ECO:0000256" key="1">
    <source>
        <dbReference type="SAM" id="MobiDB-lite"/>
    </source>
</evidence>
<evidence type="ECO:0000313" key="5">
    <source>
        <dbReference type="Proteomes" id="UP001431572"/>
    </source>
</evidence>
<organism evidence="2 4">
    <name type="scientific">Candidatus Chlorohelix allophototropha</name>
    <dbReference type="NCBI Taxonomy" id="3003348"/>
    <lineage>
        <taxon>Bacteria</taxon>
        <taxon>Bacillati</taxon>
        <taxon>Chloroflexota</taxon>
        <taxon>Chloroflexia</taxon>
        <taxon>Candidatus Chloroheliales</taxon>
        <taxon>Candidatus Chloroheliaceae</taxon>
        <taxon>Candidatus Chlorohelix</taxon>
    </lineage>
</organism>
<accession>A0A8T7M2J1</accession>
<feature type="region of interest" description="Disordered" evidence="1">
    <location>
        <begin position="1"/>
        <end position="25"/>
    </location>
</feature>
<reference evidence="3" key="2">
    <citation type="journal article" date="2024" name="Nature">
        <title>Anoxygenic phototroph of the Chloroflexota uses a type I reaction centre.</title>
        <authorList>
            <person name="Tsuji J.M."/>
            <person name="Shaw N.A."/>
            <person name="Nagashima S."/>
            <person name="Venkiteswaran J.J."/>
            <person name="Schiff S.L."/>
            <person name="Watanabe T."/>
            <person name="Fukui M."/>
            <person name="Hanada S."/>
            <person name="Tank M."/>
            <person name="Neufeld J.D."/>
        </authorList>
    </citation>
    <scope>NUCLEOTIDE SEQUENCE</scope>
    <source>
        <strain evidence="3">L227-S17</strain>
    </source>
</reference>
<name>A0A8T7M2J1_9CHLR</name>
<dbReference type="EMBL" id="JACATZ010000001">
    <property type="protein sequence ID" value="NWJ46510.1"/>
    <property type="molecule type" value="Genomic_DNA"/>
</dbReference>
<sequence length="81" mass="9111">MKKQLTEAQREQRRNAGRALAAKRGSEHMKAIARRGYEKALDSTDGMFHVLGGRAAQAAQNAYMIRAGFFPNQTLAQWGYR</sequence>
<dbReference type="Proteomes" id="UP000521676">
    <property type="component" value="Unassembled WGS sequence"/>
</dbReference>
<reference evidence="2 4" key="1">
    <citation type="submission" date="2020-06" db="EMBL/GenBank/DDBJ databases">
        <title>Anoxygenic phototrophic Chloroflexota member uses a Type I reaction center.</title>
        <authorList>
            <person name="Tsuji J.M."/>
            <person name="Shaw N.A."/>
            <person name="Nagashima S."/>
            <person name="Venkiteswaran J."/>
            <person name="Schiff S.L."/>
            <person name="Hanada S."/>
            <person name="Tank M."/>
            <person name="Neufeld J.D."/>
        </authorList>
    </citation>
    <scope>NUCLEOTIDE SEQUENCE [LARGE SCALE GENOMIC DNA]</scope>
    <source>
        <strain evidence="2">L227-S17</strain>
    </source>
</reference>
<evidence type="ECO:0000313" key="4">
    <source>
        <dbReference type="Proteomes" id="UP000521676"/>
    </source>
</evidence>
<feature type="compositionally biased region" description="Basic and acidic residues" evidence="1">
    <location>
        <begin position="1"/>
        <end position="14"/>
    </location>
</feature>
<evidence type="ECO:0000313" key="3">
    <source>
        <dbReference type="EMBL" id="WJW65879.1"/>
    </source>
</evidence>
<evidence type="ECO:0000313" key="2">
    <source>
        <dbReference type="EMBL" id="NWJ46510.1"/>
    </source>
</evidence>
<dbReference type="RefSeq" id="WP_341467766.1">
    <property type="nucleotide sequence ID" value="NZ_CP128399.1"/>
</dbReference>
<keyword evidence="5" id="KW-1185">Reference proteome</keyword>
<dbReference type="AlphaFoldDB" id="A0A8T7M2J1"/>